<dbReference type="EMBL" id="MU274900">
    <property type="protein sequence ID" value="KAI0094501.1"/>
    <property type="molecule type" value="Genomic_DNA"/>
</dbReference>
<name>A0ACB8UJJ6_9APHY</name>
<sequence length="280" mass="30359">MSFAVLAARCRPSSSSLNSLVPNSTRQFHAATVLSARKKQAAPTKVQRTPQKKQDWYGNEKLTLAEAINVLRAVEVGSPNATYELTIKTAMGKGITVPKGRYTLPREAKSKSEDRILVFAEGQSADDAKAAGADIVGGPELIDGVINGTHKATMFLCTPDLIRTITPRLGRILGPRGLMPSERRGTVTEDIAGYIRRLKGTSEWAGDQQGTIRQPIAKMDFPVEDVENNFRYFLGLVKRATGNVRDTNSQPGKGGPKPVNAITKVVLSTRQGPGIRISDY</sequence>
<comment type="caution">
    <text evidence="1">The sequence shown here is derived from an EMBL/GenBank/DDBJ whole genome shotgun (WGS) entry which is preliminary data.</text>
</comment>
<evidence type="ECO:0000313" key="1">
    <source>
        <dbReference type="EMBL" id="KAI0094501.1"/>
    </source>
</evidence>
<protein>
    <submittedName>
        <fullName evidence="1">Ribosomal protein L1-like protein</fullName>
    </submittedName>
</protein>
<proteinExistence type="predicted"/>
<keyword evidence="2" id="KW-1185">Reference proteome</keyword>
<organism evidence="1 2">
    <name type="scientific">Irpex rosettiformis</name>
    <dbReference type="NCBI Taxonomy" id="378272"/>
    <lineage>
        <taxon>Eukaryota</taxon>
        <taxon>Fungi</taxon>
        <taxon>Dikarya</taxon>
        <taxon>Basidiomycota</taxon>
        <taxon>Agaricomycotina</taxon>
        <taxon>Agaricomycetes</taxon>
        <taxon>Polyporales</taxon>
        <taxon>Irpicaceae</taxon>
        <taxon>Irpex</taxon>
    </lineage>
</organism>
<gene>
    <name evidence="1" type="ORF">BDY19DRAFT_1038697</name>
</gene>
<dbReference type="Proteomes" id="UP001055072">
    <property type="component" value="Unassembled WGS sequence"/>
</dbReference>
<accession>A0ACB8UJJ6</accession>
<reference evidence="1" key="1">
    <citation type="journal article" date="2021" name="Environ. Microbiol.">
        <title>Gene family expansions and transcriptome signatures uncover fungal adaptations to wood decay.</title>
        <authorList>
            <person name="Hage H."/>
            <person name="Miyauchi S."/>
            <person name="Viragh M."/>
            <person name="Drula E."/>
            <person name="Min B."/>
            <person name="Chaduli D."/>
            <person name="Navarro D."/>
            <person name="Favel A."/>
            <person name="Norest M."/>
            <person name="Lesage-Meessen L."/>
            <person name="Balint B."/>
            <person name="Merenyi Z."/>
            <person name="de Eugenio L."/>
            <person name="Morin E."/>
            <person name="Martinez A.T."/>
            <person name="Baldrian P."/>
            <person name="Stursova M."/>
            <person name="Martinez M.J."/>
            <person name="Novotny C."/>
            <person name="Magnuson J.K."/>
            <person name="Spatafora J.W."/>
            <person name="Maurice S."/>
            <person name="Pangilinan J."/>
            <person name="Andreopoulos W."/>
            <person name="LaButti K."/>
            <person name="Hundley H."/>
            <person name="Na H."/>
            <person name="Kuo A."/>
            <person name="Barry K."/>
            <person name="Lipzen A."/>
            <person name="Henrissat B."/>
            <person name="Riley R."/>
            <person name="Ahrendt S."/>
            <person name="Nagy L.G."/>
            <person name="Grigoriev I.V."/>
            <person name="Martin F."/>
            <person name="Rosso M.N."/>
        </authorList>
    </citation>
    <scope>NUCLEOTIDE SEQUENCE</scope>
    <source>
        <strain evidence="1">CBS 384.51</strain>
    </source>
</reference>
<evidence type="ECO:0000313" key="2">
    <source>
        <dbReference type="Proteomes" id="UP001055072"/>
    </source>
</evidence>